<evidence type="ECO:0000313" key="1">
    <source>
        <dbReference type="EMBL" id="ASC71812.1"/>
    </source>
</evidence>
<proteinExistence type="predicted"/>
<dbReference type="InterPro" id="IPR018841">
    <property type="entry name" value="DUF2442"/>
</dbReference>
<accession>A0A1Z3HNE4</accession>
<protein>
    <recommendedName>
        <fullName evidence="3">DUF2442 domain-containing protein</fullName>
    </recommendedName>
</protein>
<gene>
    <name evidence="1" type="ORF">XM38_027660</name>
</gene>
<dbReference type="EMBL" id="CP021983">
    <property type="protein sequence ID" value="ASC71812.1"/>
    <property type="molecule type" value="Genomic_DNA"/>
</dbReference>
<dbReference type="RefSeq" id="WP_080812139.1">
    <property type="nucleotide sequence ID" value="NZ_CP021983.2"/>
</dbReference>
<dbReference type="Gene3D" id="3.30.2020.40">
    <property type="entry name" value="Uncharacterised protein PF10387, DUF2442"/>
    <property type="match status" value="1"/>
</dbReference>
<organism evidence="1 2">
    <name type="scientific">Halomicronema hongdechloris C2206</name>
    <dbReference type="NCBI Taxonomy" id="1641165"/>
    <lineage>
        <taxon>Bacteria</taxon>
        <taxon>Bacillati</taxon>
        <taxon>Cyanobacteriota</taxon>
        <taxon>Cyanophyceae</taxon>
        <taxon>Nodosilineales</taxon>
        <taxon>Nodosilineaceae</taxon>
        <taxon>Halomicronema</taxon>
    </lineage>
</organism>
<dbReference type="AlphaFoldDB" id="A0A1Z3HNE4"/>
<dbReference type="KEGG" id="hhg:XM38_027660"/>
<evidence type="ECO:0008006" key="3">
    <source>
        <dbReference type="Google" id="ProtNLM"/>
    </source>
</evidence>
<sequence length="84" mass="9399">MNKHHNVQSLDFEAHWMILTVDDQTVRLPIAQTSSRLANASDAERKLYQVSPSGYGIHWPAIDEDLSIDGLLKLAQTLPQQTTA</sequence>
<dbReference type="Proteomes" id="UP000191901">
    <property type="component" value="Chromosome"/>
</dbReference>
<evidence type="ECO:0000313" key="2">
    <source>
        <dbReference type="Proteomes" id="UP000191901"/>
    </source>
</evidence>
<reference evidence="1 2" key="1">
    <citation type="journal article" date="2016" name="Biochim. Biophys. Acta">
        <title>Characterization of red-shifted phycobilisomes isolated from the chlorophyll f-containing cyanobacterium Halomicronema hongdechloris.</title>
        <authorList>
            <person name="Li Y."/>
            <person name="Lin Y."/>
            <person name="Garvey C.J."/>
            <person name="Birch D."/>
            <person name="Corkery R.W."/>
            <person name="Loughlin P.C."/>
            <person name="Scheer H."/>
            <person name="Willows R.D."/>
            <person name="Chen M."/>
        </authorList>
    </citation>
    <scope>NUCLEOTIDE SEQUENCE [LARGE SCALE GENOMIC DNA]</scope>
    <source>
        <strain evidence="1 2">C2206</strain>
    </source>
</reference>
<name>A0A1Z3HNE4_9CYAN</name>
<dbReference type="OrthoDB" id="8563470at2"/>
<dbReference type="Pfam" id="PF10387">
    <property type="entry name" value="DUF2442"/>
    <property type="match status" value="1"/>
</dbReference>
<keyword evidence="2" id="KW-1185">Reference proteome</keyword>
<dbReference type="STRING" id="1641165.XM38_20180"/>